<dbReference type="OrthoDB" id="5413003at2759"/>
<accession>A0A0N1HIB0</accession>
<feature type="compositionally biased region" description="Acidic residues" evidence="1">
    <location>
        <begin position="652"/>
        <end position="696"/>
    </location>
</feature>
<gene>
    <name evidence="2" type="ORF">AB675_557</name>
</gene>
<evidence type="ECO:0000313" key="3">
    <source>
        <dbReference type="Proteomes" id="UP000038010"/>
    </source>
</evidence>
<reference evidence="2 3" key="1">
    <citation type="submission" date="2015-06" db="EMBL/GenBank/DDBJ databases">
        <title>Draft genome of the ant-associated black yeast Phialophora attae CBS 131958.</title>
        <authorList>
            <person name="Moreno L.F."/>
            <person name="Stielow B.J."/>
            <person name="de Hoog S."/>
            <person name="Vicente V.A."/>
            <person name="Weiss V.A."/>
            <person name="de Vries M."/>
            <person name="Cruz L.M."/>
            <person name="Souza E.M."/>
        </authorList>
    </citation>
    <scope>NUCLEOTIDE SEQUENCE [LARGE SCALE GENOMIC DNA]</scope>
    <source>
        <strain evidence="2 3">CBS 131958</strain>
    </source>
</reference>
<evidence type="ECO:0000313" key="2">
    <source>
        <dbReference type="EMBL" id="KPI46024.1"/>
    </source>
</evidence>
<dbReference type="InterPro" id="IPR038014">
    <property type="entry name" value="Ies1"/>
</dbReference>
<dbReference type="GeneID" id="28737671"/>
<sequence>MDGTEDEETATERTGGKQNGSSKDALDTEVASKDTTVGSVYSGAKIRHIKKEDGTPLWRKEIQYEFLRLVVEDKTPAFTRFSDKKPGCNFADIYIDCLVHSTKTSKVLKDRLLKDREAGENMAMICLLVNVGRMNTTLNFFPEMRAQLRTYHSIPSLQAYASQKDYKSLQDAPRLKSILKGASEDDNGQPKAMQALEEDPPPARTNAVNCIFILSNFATRISDAHLADKVDWFDLAMRPTISSKSRARAFLWIMWWYLEAEHTAKSALENPFGPGQYHPSDDPSLPGAFPCITPPLEFITEEEGDKENEDPPIEKEFAETMTKKRKEIMDSVANEPTLTMADPNNPVPENKSVKRLRTKKSLPASVDEDSTIMSDVDSRASPGLGRSPAPPELLAGSAFQADSLDDDFEQHEPHPGKGRYKRVRGKNTPSRAKPATAVQNPSRRRAGTPDTRSTPQPPPGGHVIMSQYGVPRTEPLGIPSKPRARTGYQRELEDHKQKRVEWALRRRRKNMLASPIFNQDTRLILRTARRVQNLEPTYDSEEEVDRATKTPAIGGLTHRTPGGLDRPFRAPPGFDINKYDAEDWGGEAESWLKATTRMRRRLDVWDGDRDVRIRRDILNHNVTAKHMPYKVPGSAAAPAQRANPRSKQEMDAQIEEDLLAERSDNDEDMADENTPMMDEDADGLDGDLEDSDVPMD</sequence>
<feature type="region of interest" description="Disordered" evidence="1">
    <location>
        <begin position="334"/>
        <end position="492"/>
    </location>
</feature>
<feature type="region of interest" description="Disordered" evidence="1">
    <location>
        <begin position="629"/>
        <end position="696"/>
    </location>
</feature>
<dbReference type="VEuPathDB" id="FungiDB:AB675_557"/>
<dbReference type="PANTHER" id="PTHR37287">
    <property type="entry name" value="INO EIGHTY SUBUNIT 1"/>
    <property type="match status" value="1"/>
</dbReference>
<name>A0A0N1HIB0_9EURO</name>
<dbReference type="Proteomes" id="UP000038010">
    <property type="component" value="Unassembled WGS sequence"/>
</dbReference>
<proteinExistence type="predicted"/>
<feature type="region of interest" description="Disordered" evidence="1">
    <location>
        <begin position="1"/>
        <end position="31"/>
    </location>
</feature>
<dbReference type="STRING" id="1664694.A0A0N1HIB0"/>
<feature type="region of interest" description="Disordered" evidence="1">
    <location>
        <begin position="181"/>
        <end position="201"/>
    </location>
</feature>
<dbReference type="PANTHER" id="PTHR37287:SF1">
    <property type="entry name" value="INO EIGHTY SUBUNIT 1"/>
    <property type="match status" value="1"/>
</dbReference>
<dbReference type="GO" id="GO:0031011">
    <property type="term" value="C:Ino80 complex"/>
    <property type="evidence" value="ECO:0007669"/>
    <property type="project" value="InterPro"/>
</dbReference>
<protein>
    <submittedName>
        <fullName evidence="2">Ino eighty subunit 1</fullName>
    </submittedName>
</protein>
<evidence type="ECO:0000256" key="1">
    <source>
        <dbReference type="SAM" id="MobiDB-lite"/>
    </source>
</evidence>
<organism evidence="2 3">
    <name type="scientific">Cyphellophora attinorum</name>
    <dbReference type="NCBI Taxonomy" id="1664694"/>
    <lineage>
        <taxon>Eukaryota</taxon>
        <taxon>Fungi</taxon>
        <taxon>Dikarya</taxon>
        <taxon>Ascomycota</taxon>
        <taxon>Pezizomycotina</taxon>
        <taxon>Eurotiomycetes</taxon>
        <taxon>Chaetothyriomycetidae</taxon>
        <taxon>Chaetothyriales</taxon>
        <taxon>Cyphellophoraceae</taxon>
        <taxon>Cyphellophora</taxon>
    </lineage>
</organism>
<dbReference type="AlphaFoldDB" id="A0A0N1HIB0"/>
<feature type="compositionally biased region" description="Basic residues" evidence="1">
    <location>
        <begin position="416"/>
        <end position="425"/>
    </location>
</feature>
<comment type="caution">
    <text evidence="2">The sequence shown here is derived from an EMBL/GenBank/DDBJ whole genome shotgun (WGS) entry which is preliminary data.</text>
</comment>
<dbReference type="EMBL" id="LFJN01000001">
    <property type="protein sequence ID" value="KPI46024.1"/>
    <property type="molecule type" value="Genomic_DNA"/>
</dbReference>
<dbReference type="RefSeq" id="XP_018005987.1">
    <property type="nucleotide sequence ID" value="XM_018145802.1"/>
</dbReference>
<keyword evidence="3" id="KW-1185">Reference proteome</keyword>